<keyword evidence="2" id="KW-0548">Nucleotidyltransferase</keyword>
<protein>
    <submittedName>
        <fullName evidence="2">ThiF family adenylyltransferase</fullName>
    </submittedName>
</protein>
<sequence length="319" mass="35406">MNQIPEEIQQALFARSQGILTQDIIKKRILIVGTGSVGSYLAEILTRSGVGAFTLIDPEQVELANLCRTTYKVEDIGQFKVDALANHLLEINPLLQLTVKPQSITDFSAIELTQLFQESDLILATTDELKAQRVINHFAYHCNKPALFVGIYEGAKGGEVILSIPEQTPCYLCATSIRHQAEENFGKVTRNVDYGTGRLMGEVALAADIHHVSSVAVKLTLSLLLPEDSEANLKNFAKSAIEKGFTFLTLSMDADYWFYPQLFGNTPGQYAYQSVWLTSQRQETCPVCGKPEHRNHPSRSLLDTPKASDLRKEFNQVSA</sequence>
<organism evidence="2 3">
    <name type="scientific">Planktothrix mougeotii LEGE 06226</name>
    <dbReference type="NCBI Taxonomy" id="1828728"/>
    <lineage>
        <taxon>Bacteria</taxon>
        <taxon>Bacillati</taxon>
        <taxon>Cyanobacteriota</taxon>
        <taxon>Cyanophyceae</taxon>
        <taxon>Oscillatoriophycideae</taxon>
        <taxon>Oscillatoriales</taxon>
        <taxon>Microcoleaceae</taxon>
        <taxon>Planktothrix</taxon>
    </lineage>
</organism>
<dbReference type="PANTHER" id="PTHR10953:SF102">
    <property type="entry name" value="ADENYLYLTRANSFERASE AND SULFURTRANSFERASE MOCS3"/>
    <property type="match status" value="1"/>
</dbReference>
<dbReference type="PANTHER" id="PTHR10953">
    <property type="entry name" value="UBIQUITIN-ACTIVATING ENZYME E1"/>
    <property type="match status" value="1"/>
</dbReference>
<proteinExistence type="predicted"/>
<name>A0ABR9UG34_9CYAN</name>
<comment type="caution">
    <text evidence="2">The sequence shown here is derived from an EMBL/GenBank/DDBJ whole genome shotgun (WGS) entry which is preliminary data.</text>
</comment>
<dbReference type="InterPro" id="IPR035985">
    <property type="entry name" value="Ubiquitin-activating_enz"/>
</dbReference>
<reference evidence="2 3" key="1">
    <citation type="submission" date="2020-10" db="EMBL/GenBank/DDBJ databases">
        <authorList>
            <person name="Castelo-Branco R."/>
            <person name="Eusebio N."/>
            <person name="Adriana R."/>
            <person name="Vieira A."/>
            <person name="Brugerolle De Fraissinette N."/>
            <person name="Rezende De Castro R."/>
            <person name="Schneider M.P."/>
            <person name="Vasconcelos V."/>
            <person name="Leao P.N."/>
        </authorList>
    </citation>
    <scope>NUCLEOTIDE SEQUENCE [LARGE SCALE GENOMIC DNA]</scope>
    <source>
        <strain evidence="2 3">LEGE 06226</strain>
    </source>
</reference>
<accession>A0ABR9UG34</accession>
<feature type="domain" description="THIF-type NAD/FAD binding fold" evidence="1">
    <location>
        <begin position="21"/>
        <end position="240"/>
    </location>
</feature>
<keyword evidence="2" id="KW-0808">Transferase</keyword>
<dbReference type="InterPro" id="IPR045886">
    <property type="entry name" value="ThiF/MoeB/HesA"/>
</dbReference>
<gene>
    <name evidence="2" type="ORF">IQ236_19740</name>
</gene>
<dbReference type="SUPFAM" id="SSF69572">
    <property type="entry name" value="Activating enzymes of the ubiquitin-like proteins"/>
    <property type="match status" value="1"/>
</dbReference>
<evidence type="ECO:0000313" key="2">
    <source>
        <dbReference type="EMBL" id="MBE9145431.1"/>
    </source>
</evidence>
<dbReference type="Pfam" id="PF00899">
    <property type="entry name" value="ThiF"/>
    <property type="match status" value="1"/>
</dbReference>
<dbReference type="RefSeq" id="WP_193870876.1">
    <property type="nucleotide sequence ID" value="NZ_JADEWU010000057.1"/>
</dbReference>
<dbReference type="InterPro" id="IPR000594">
    <property type="entry name" value="ThiF_NAD_FAD-bd"/>
</dbReference>
<evidence type="ECO:0000259" key="1">
    <source>
        <dbReference type="Pfam" id="PF00899"/>
    </source>
</evidence>
<dbReference type="Proteomes" id="UP000640725">
    <property type="component" value="Unassembled WGS sequence"/>
</dbReference>
<keyword evidence="3" id="KW-1185">Reference proteome</keyword>
<dbReference type="EMBL" id="JADEWU010000057">
    <property type="protein sequence ID" value="MBE9145431.1"/>
    <property type="molecule type" value="Genomic_DNA"/>
</dbReference>
<dbReference type="GO" id="GO:0016779">
    <property type="term" value="F:nucleotidyltransferase activity"/>
    <property type="evidence" value="ECO:0007669"/>
    <property type="project" value="UniProtKB-KW"/>
</dbReference>
<dbReference type="Gene3D" id="3.40.50.720">
    <property type="entry name" value="NAD(P)-binding Rossmann-like Domain"/>
    <property type="match status" value="1"/>
</dbReference>
<evidence type="ECO:0000313" key="3">
    <source>
        <dbReference type="Proteomes" id="UP000640725"/>
    </source>
</evidence>